<evidence type="ECO:0000313" key="4">
    <source>
        <dbReference type="EMBL" id="MBP1989886.1"/>
    </source>
</evidence>
<dbReference type="Gene3D" id="1.25.40.20">
    <property type="entry name" value="Ankyrin repeat-containing domain"/>
    <property type="match status" value="3"/>
</dbReference>
<dbReference type="SMART" id="SM00248">
    <property type="entry name" value="ANK"/>
    <property type="match status" value="6"/>
</dbReference>
<keyword evidence="1" id="KW-0677">Repeat</keyword>
<gene>
    <name evidence="4" type="ORF">J2Z66_001484</name>
</gene>
<comment type="caution">
    <text evidence="4">The sequence shown here is derived from an EMBL/GenBank/DDBJ whole genome shotgun (WGS) entry which is preliminary data.</text>
</comment>
<keyword evidence="5" id="KW-1185">Reference proteome</keyword>
<dbReference type="RefSeq" id="WP_209970665.1">
    <property type="nucleotide sequence ID" value="NZ_JAGGLB010000003.1"/>
</dbReference>
<dbReference type="PANTHER" id="PTHR24189">
    <property type="entry name" value="MYOTROPHIN"/>
    <property type="match status" value="1"/>
</dbReference>
<dbReference type="EMBL" id="JAGGLB010000003">
    <property type="protein sequence ID" value="MBP1989886.1"/>
    <property type="molecule type" value="Genomic_DNA"/>
</dbReference>
<dbReference type="InterPro" id="IPR036770">
    <property type="entry name" value="Ankyrin_rpt-contain_sf"/>
</dbReference>
<protein>
    <submittedName>
        <fullName evidence="4">Ankyrin repeat protein</fullName>
    </submittedName>
</protein>
<feature type="repeat" description="ANK" evidence="3">
    <location>
        <begin position="242"/>
        <end position="274"/>
    </location>
</feature>
<dbReference type="InterPro" id="IPR002110">
    <property type="entry name" value="Ankyrin_rpt"/>
</dbReference>
<organism evidence="4 5">
    <name type="scientific">Paenibacillus eucommiae</name>
    <dbReference type="NCBI Taxonomy" id="1355755"/>
    <lineage>
        <taxon>Bacteria</taxon>
        <taxon>Bacillati</taxon>
        <taxon>Bacillota</taxon>
        <taxon>Bacilli</taxon>
        <taxon>Bacillales</taxon>
        <taxon>Paenibacillaceae</taxon>
        <taxon>Paenibacillus</taxon>
    </lineage>
</organism>
<dbReference type="PRINTS" id="PR01415">
    <property type="entry name" value="ANKYRIN"/>
</dbReference>
<evidence type="ECO:0000256" key="1">
    <source>
        <dbReference type="ARBA" id="ARBA00022737"/>
    </source>
</evidence>
<dbReference type="PROSITE" id="PS50088">
    <property type="entry name" value="ANK_REPEAT"/>
    <property type="match status" value="3"/>
</dbReference>
<sequence>MMASKDLVDDFLIAAVNENEEQAIMILDTNKEIPYSNIYAAAILGEIETVQDMLSRDAALAVTPGGPEFWEPLHYLSFSCFLKKPQSRERFLQTAKILLEHGANPNAFHLQKDDPYERKLSSLYGAVGIAGNAAVGKVLLDAGANPNDGESLYHSAELTSHDCLDLLYQYGVDIHASPALFRKLDFDDYAGVKWFVEHGADLEQSLGDHGTPLHWAVFRGRSSSIIELLLKHGAQVNAKRPDGKTAYTLAVRYGQTELADILLQYGANTDVHKIDSFFGAYAAANEPEILDMMKNEPALLTSLSHHDLFMLLQFAEMNNSGAVSLMLKTGFDSHTKKEEGTALHIAAWFGHLETVKVLIASGASLTMKNAYGGTPLGSAIHGSLHHRSQRNESHASVVEALLQAGSPIPEKASGSKEVIEILCRYGAFK</sequence>
<keyword evidence="2 3" id="KW-0040">ANK repeat</keyword>
<reference evidence="4 5" key="1">
    <citation type="submission" date="2021-03" db="EMBL/GenBank/DDBJ databases">
        <title>Genomic Encyclopedia of Type Strains, Phase IV (KMG-IV): sequencing the most valuable type-strain genomes for metagenomic binning, comparative biology and taxonomic classification.</title>
        <authorList>
            <person name="Goeker M."/>
        </authorList>
    </citation>
    <scope>NUCLEOTIDE SEQUENCE [LARGE SCALE GENOMIC DNA]</scope>
    <source>
        <strain evidence="4 5">DSM 26048</strain>
    </source>
</reference>
<dbReference type="SUPFAM" id="SSF48403">
    <property type="entry name" value="Ankyrin repeat"/>
    <property type="match status" value="1"/>
</dbReference>
<dbReference type="Proteomes" id="UP001519287">
    <property type="component" value="Unassembled WGS sequence"/>
</dbReference>
<dbReference type="InterPro" id="IPR050745">
    <property type="entry name" value="Multifunctional_regulatory"/>
</dbReference>
<dbReference type="Pfam" id="PF12796">
    <property type="entry name" value="Ank_2"/>
    <property type="match status" value="2"/>
</dbReference>
<evidence type="ECO:0000256" key="3">
    <source>
        <dbReference type="PROSITE-ProRule" id="PRU00023"/>
    </source>
</evidence>
<accession>A0ABS4IQP0</accession>
<evidence type="ECO:0000256" key="2">
    <source>
        <dbReference type="ARBA" id="ARBA00023043"/>
    </source>
</evidence>
<name>A0ABS4IQP0_9BACL</name>
<proteinExistence type="predicted"/>
<feature type="repeat" description="ANK" evidence="3">
    <location>
        <begin position="208"/>
        <end position="241"/>
    </location>
</feature>
<evidence type="ECO:0000313" key="5">
    <source>
        <dbReference type="Proteomes" id="UP001519287"/>
    </source>
</evidence>
<dbReference type="PANTHER" id="PTHR24189:SF50">
    <property type="entry name" value="ANKYRIN REPEAT AND SOCS BOX PROTEIN 2"/>
    <property type="match status" value="1"/>
</dbReference>
<dbReference type="PROSITE" id="PS50297">
    <property type="entry name" value="ANK_REP_REGION"/>
    <property type="match status" value="3"/>
</dbReference>
<feature type="repeat" description="ANK" evidence="3">
    <location>
        <begin position="338"/>
        <end position="370"/>
    </location>
</feature>